<feature type="region of interest" description="Disordered" evidence="1">
    <location>
        <begin position="12"/>
        <end position="51"/>
    </location>
</feature>
<dbReference type="EMBL" id="BKCJ010007511">
    <property type="protein sequence ID" value="GEU77623.1"/>
    <property type="molecule type" value="Genomic_DNA"/>
</dbReference>
<feature type="compositionally biased region" description="Basic residues" evidence="1">
    <location>
        <begin position="30"/>
        <end position="40"/>
    </location>
</feature>
<dbReference type="GO" id="GO:0003964">
    <property type="term" value="F:RNA-directed DNA polymerase activity"/>
    <property type="evidence" value="ECO:0007669"/>
    <property type="project" value="UniProtKB-KW"/>
</dbReference>
<dbReference type="InterPro" id="IPR000477">
    <property type="entry name" value="RT_dom"/>
</dbReference>
<comment type="caution">
    <text evidence="3">The sequence shown here is derived from an EMBL/GenBank/DDBJ whole genome shotgun (WGS) entry which is preliminary data.</text>
</comment>
<evidence type="ECO:0000256" key="1">
    <source>
        <dbReference type="SAM" id="MobiDB-lite"/>
    </source>
</evidence>
<dbReference type="Pfam" id="PF00078">
    <property type="entry name" value="RVT_1"/>
    <property type="match status" value="1"/>
</dbReference>
<feature type="region of interest" description="Disordered" evidence="1">
    <location>
        <begin position="208"/>
        <end position="235"/>
    </location>
</feature>
<evidence type="ECO:0000313" key="3">
    <source>
        <dbReference type="EMBL" id="GEU77623.1"/>
    </source>
</evidence>
<keyword evidence="3" id="KW-0548">Nucleotidyltransferase</keyword>
<dbReference type="Gene3D" id="3.10.10.10">
    <property type="entry name" value="HIV Type 1 Reverse Transcriptase, subunit A, domain 1"/>
    <property type="match status" value="1"/>
</dbReference>
<reference evidence="3" key="1">
    <citation type="journal article" date="2019" name="Sci. Rep.">
        <title>Draft genome of Tanacetum cinerariifolium, the natural source of mosquito coil.</title>
        <authorList>
            <person name="Yamashiro T."/>
            <person name="Shiraishi A."/>
            <person name="Satake H."/>
            <person name="Nakayama K."/>
        </authorList>
    </citation>
    <scope>NUCLEOTIDE SEQUENCE</scope>
</reference>
<organism evidence="3">
    <name type="scientific">Tanacetum cinerariifolium</name>
    <name type="common">Dalmatian daisy</name>
    <name type="synonym">Chrysanthemum cinerariifolium</name>
    <dbReference type="NCBI Taxonomy" id="118510"/>
    <lineage>
        <taxon>Eukaryota</taxon>
        <taxon>Viridiplantae</taxon>
        <taxon>Streptophyta</taxon>
        <taxon>Embryophyta</taxon>
        <taxon>Tracheophyta</taxon>
        <taxon>Spermatophyta</taxon>
        <taxon>Magnoliopsida</taxon>
        <taxon>eudicotyledons</taxon>
        <taxon>Gunneridae</taxon>
        <taxon>Pentapetalae</taxon>
        <taxon>asterids</taxon>
        <taxon>campanulids</taxon>
        <taxon>Asterales</taxon>
        <taxon>Asteraceae</taxon>
        <taxon>Asteroideae</taxon>
        <taxon>Anthemideae</taxon>
        <taxon>Anthemidinae</taxon>
        <taxon>Tanacetum</taxon>
    </lineage>
</organism>
<dbReference type="InterPro" id="IPR043128">
    <property type="entry name" value="Rev_trsase/Diguanyl_cyclase"/>
</dbReference>
<keyword evidence="3" id="KW-0808">Transferase</keyword>
<feature type="compositionally biased region" description="Low complexity" evidence="1">
    <location>
        <begin position="41"/>
        <end position="51"/>
    </location>
</feature>
<dbReference type="CDD" id="cd01647">
    <property type="entry name" value="RT_LTR"/>
    <property type="match status" value="1"/>
</dbReference>
<dbReference type="Gene3D" id="3.30.70.270">
    <property type="match status" value="1"/>
</dbReference>
<proteinExistence type="predicted"/>
<sequence>MSATIEAHVRILEAQTLEARDPEPQDKPAKKTTPRKRTKRTLPATTNTTTTTPVTDARLRALFAWGVVAALAEHDVDRSINGDDNHDLGTRGKRQVSTVHECTYTDFLKCQPINFKGTKGVVKGTNVMSYNRRFQELALMCDRMFPEESDVVKKYVGGLPDMIHESVKASKPKTMQKAIEFANELVDKKIHTITERQDENKRKFEDILKNNQNQQQLEREATRRRTNSSRLSRGISRGLCIPPTRQVEFQIDLIPGVAPVARAPYRLSPSEMKELSDQLKELFDKGFIRPGSSPWGAPVLFVKKNDGSFRMCIDYRELNKLTVKNRYPLPMIDDLFDQLQRSSVYSKIDLRSSYHQLRVREEDIQKTAFRTRYRHYAFQVMPFALNNAPVVFMDLTNQVCKPYSDKFVIAFIDDILIYSKSKQEHEEHLNQGIHVDIAKIESIQDLASPKTATDIRQFLGKANVVADALSRKERNKPLWVRALVMTIGLDLPKQILEAQTEARKLENLKSEDVGGMLIENSKDPKNPGRRS</sequence>
<dbReference type="InterPro" id="IPR043502">
    <property type="entry name" value="DNA/RNA_pol_sf"/>
</dbReference>
<dbReference type="PANTHER" id="PTHR24559">
    <property type="entry name" value="TRANSPOSON TY3-I GAG-POL POLYPROTEIN"/>
    <property type="match status" value="1"/>
</dbReference>
<gene>
    <name evidence="3" type="ORF">Tci_049601</name>
</gene>
<feature type="domain" description="Reverse transcriptase" evidence="2">
    <location>
        <begin position="302"/>
        <end position="430"/>
    </location>
</feature>
<evidence type="ECO:0000259" key="2">
    <source>
        <dbReference type="Pfam" id="PF00078"/>
    </source>
</evidence>
<feature type="compositionally biased region" description="Basic and acidic residues" evidence="1">
    <location>
        <begin position="18"/>
        <end position="29"/>
    </location>
</feature>
<protein>
    <submittedName>
        <fullName evidence="3">Putative reverse transcriptase domain-containing protein</fullName>
    </submittedName>
</protein>
<dbReference type="AlphaFoldDB" id="A0A6L2MUS3"/>
<dbReference type="InterPro" id="IPR053134">
    <property type="entry name" value="RNA-dir_DNA_polymerase"/>
</dbReference>
<name>A0A6L2MUS3_TANCI</name>
<keyword evidence="3" id="KW-0695">RNA-directed DNA polymerase</keyword>
<dbReference type="SUPFAM" id="SSF56672">
    <property type="entry name" value="DNA/RNA polymerases"/>
    <property type="match status" value="1"/>
</dbReference>
<dbReference type="PANTHER" id="PTHR24559:SF427">
    <property type="entry name" value="RNA-DIRECTED DNA POLYMERASE"/>
    <property type="match status" value="1"/>
</dbReference>
<accession>A0A6L2MUS3</accession>